<accession>A0A1H4BEF2</accession>
<dbReference type="RefSeq" id="WP_092348044.1">
    <property type="nucleotide sequence ID" value="NZ_FNQN01000006.1"/>
</dbReference>
<dbReference type="SUPFAM" id="SSF46785">
    <property type="entry name" value="Winged helix' DNA-binding domain"/>
    <property type="match status" value="1"/>
</dbReference>
<dbReference type="InterPro" id="IPR036390">
    <property type="entry name" value="WH_DNA-bd_sf"/>
</dbReference>
<dbReference type="SMART" id="SM00344">
    <property type="entry name" value="HTH_ASNC"/>
    <property type="match status" value="1"/>
</dbReference>
<organism evidence="5 6">
    <name type="scientific">Desulfuromusa kysingii</name>
    <dbReference type="NCBI Taxonomy" id="37625"/>
    <lineage>
        <taxon>Bacteria</taxon>
        <taxon>Pseudomonadati</taxon>
        <taxon>Thermodesulfobacteriota</taxon>
        <taxon>Desulfuromonadia</taxon>
        <taxon>Desulfuromonadales</taxon>
        <taxon>Geopsychrobacteraceae</taxon>
        <taxon>Desulfuromusa</taxon>
    </lineage>
</organism>
<dbReference type="PANTHER" id="PTHR30154:SF53">
    <property type="entry name" value="HTH-TYPE TRANSCRIPTIONAL REGULATOR LRPC"/>
    <property type="match status" value="1"/>
</dbReference>
<dbReference type="PROSITE" id="PS50956">
    <property type="entry name" value="HTH_ASNC_2"/>
    <property type="match status" value="1"/>
</dbReference>
<gene>
    <name evidence="5" type="ORF">SAMN05660420_02151</name>
</gene>
<dbReference type="Gene3D" id="3.30.70.920">
    <property type="match status" value="1"/>
</dbReference>
<dbReference type="SUPFAM" id="SSF54909">
    <property type="entry name" value="Dimeric alpha+beta barrel"/>
    <property type="match status" value="1"/>
</dbReference>
<dbReference type="InterPro" id="IPR000485">
    <property type="entry name" value="AsnC-type_HTH_dom"/>
</dbReference>
<keyword evidence="1" id="KW-0805">Transcription regulation</keyword>
<keyword evidence="3" id="KW-0804">Transcription</keyword>
<reference evidence="5 6" key="1">
    <citation type="submission" date="2016-10" db="EMBL/GenBank/DDBJ databases">
        <authorList>
            <person name="de Groot N.N."/>
        </authorList>
    </citation>
    <scope>NUCLEOTIDE SEQUENCE [LARGE SCALE GENOMIC DNA]</scope>
    <source>
        <strain evidence="5 6">DSM 7343</strain>
    </source>
</reference>
<dbReference type="InterPro" id="IPR036388">
    <property type="entry name" value="WH-like_DNA-bd_sf"/>
</dbReference>
<dbReference type="Gene3D" id="1.10.10.10">
    <property type="entry name" value="Winged helix-like DNA-binding domain superfamily/Winged helix DNA-binding domain"/>
    <property type="match status" value="1"/>
</dbReference>
<dbReference type="GO" id="GO:0005829">
    <property type="term" value="C:cytosol"/>
    <property type="evidence" value="ECO:0007669"/>
    <property type="project" value="TreeGrafter"/>
</dbReference>
<evidence type="ECO:0000256" key="3">
    <source>
        <dbReference type="ARBA" id="ARBA00023163"/>
    </source>
</evidence>
<proteinExistence type="predicted"/>
<dbReference type="PANTHER" id="PTHR30154">
    <property type="entry name" value="LEUCINE-RESPONSIVE REGULATORY PROTEIN"/>
    <property type="match status" value="1"/>
</dbReference>
<evidence type="ECO:0000256" key="1">
    <source>
        <dbReference type="ARBA" id="ARBA00023015"/>
    </source>
</evidence>
<keyword evidence="6" id="KW-1185">Reference proteome</keyword>
<dbReference type="EMBL" id="FNQN01000006">
    <property type="protein sequence ID" value="SEA46192.1"/>
    <property type="molecule type" value="Genomic_DNA"/>
</dbReference>
<dbReference type="GO" id="GO:0043200">
    <property type="term" value="P:response to amino acid"/>
    <property type="evidence" value="ECO:0007669"/>
    <property type="project" value="TreeGrafter"/>
</dbReference>
<evidence type="ECO:0000259" key="4">
    <source>
        <dbReference type="PROSITE" id="PS50956"/>
    </source>
</evidence>
<dbReference type="InterPro" id="IPR011008">
    <property type="entry name" value="Dimeric_a/b-barrel"/>
</dbReference>
<dbReference type="Pfam" id="PF13404">
    <property type="entry name" value="HTH_AsnC-type"/>
    <property type="match status" value="1"/>
</dbReference>
<dbReference type="OrthoDB" id="9800326at2"/>
<sequence>MDIKRTIDDIDHKILQILQEKSRIPNAEVARQVGMAPSAVLERIRKLEDRQIIQGYEVRLNPHPFNQGLMAFVLVTVQSASRADLATLLTQVTGVQDVHQVAGEDGYLLKLRVADNAELGRVLADEICSLAGVLQTKTNIVLNTIKETRKLDLNRYSS</sequence>
<dbReference type="PRINTS" id="PR00033">
    <property type="entry name" value="HTHASNC"/>
</dbReference>
<name>A0A1H4BEF2_9BACT</name>
<dbReference type="GO" id="GO:0043565">
    <property type="term" value="F:sequence-specific DNA binding"/>
    <property type="evidence" value="ECO:0007669"/>
    <property type="project" value="InterPro"/>
</dbReference>
<dbReference type="Pfam" id="PF01037">
    <property type="entry name" value="AsnC_trans_reg"/>
    <property type="match status" value="1"/>
</dbReference>
<dbReference type="STRING" id="37625.SAMN05660420_02151"/>
<keyword evidence="2" id="KW-0238">DNA-binding</keyword>
<feature type="domain" description="HTH asnC-type" evidence="4">
    <location>
        <begin position="7"/>
        <end position="70"/>
    </location>
</feature>
<evidence type="ECO:0000313" key="5">
    <source>
        <dbReference type="EMBL" id="SEA46192.1"/>
    </source>
</evidence>
<dbReference type="InterPro" id="IPR019887">
    <property type="entry name" value="Tscrpt_reg_AsnC/Lrp_C"/>
</dbReference>
<evidence type="ECO:0000313" key="6">
    <source>
        <dbReference type="Proteomes" id="UP000199409"/>
    </source>
</evidence>
<evidence type="ECO:0000256" key="2">
    <source>
        <dbReference type="ARBA" id="ARBA00023125"/>
    </source>
</evidence>
<protein>
    <submittedName>
        <fullName evidence="5">Transcriptional regulator, AsnC family</fullName>
    </submittedName>
</protein>
<dbReference type="InterPro" id="IPR019888">
    <property type="entry name" value="Tscrpt_reg_AsnC-like"/>
</dbReference>
<dbReference type="AlphaFoldDB" id="A0A1H4BEF2"/>
<dbReference type="Proteomes" id="UP000199409">
    <property type="component" value="Unassembled WGS sequence"/>
</dbReference>